<keyword evidence="3" id="KW-1185">Reference proteome</keyword>
<dbReference type="InterPro" id="IPR044429">
    <property type="entry name" value="SETD4_SET"/>
</dbReference>
<proteinExistence type="predicted"/>
<feature type="domain" description="SET" evidence="1">
    <location>
        <begin position="2"/>
        <end position="206"/>
    </location>
</feature>
<dbReference type="Pfam" id="PF00856">
    <property type="entry name" value="SET"/>
    <property type="match status" value="1"/>
</dbReference>
<name>A0A8H7PER1_9FUNG</name>
<comment type="caution">
    <text evidence="2">The sequence shown here is derived from an EMBL/GenBank/DDBJ whole genome shotgun (WGS) entry which is preliminary data.</text>
</comment>
<organism evidence="2 3">
    <name type="scientific">Umbelopsis vinacea</name>
    <dbReference type="NCBI Taxonomy" id="44442"/>
    <lineage>
        <taxon>Eukaryota</taxon>
        <taxon>Fungi</taxon>
        <taxon>Fungi incertae sedis</taxon>
        <taxon>Mucoromycota</taxon>
        <taxon>Mucoromycotina</taxon>
        <taxon>Umbelopsidomycetes</taxon>
        <taxon>Umbelopsidales</taxon>
        <taxon>Umbelopsidaceae</taxon>
        <taxon>Umbelopsis</taxon>
    </lineage>
</organism>
<dbReference type="Gene3D" id="3.90.1410.10">
    <property type="entry name" value="set domain protein methyltransferase, domain 1"/>
    <property type="match status" value="1"/>
</dbReference>
<evidence type="ECO:0000313" key="2">
    <source>
        <dbReference type="EMBL" id="KAG2172571.1"/>
    </source>
</evidence>
<dbReference type="SUPFAM" id="SSF82199">
    <property type="entry name" value="SET domain"/>
    <property type="match status" value="1"/>
</dbReference>
<dbReference type="EMBL" id="JAEPRA010000023">
    <property type="protein sequence ID" value="KAG2172571.1"/>
    <property type="molecule type" value="Genomic_DNA"/>
</dbReference>
<dbReference type="Proteomes" id="UP000612746">
    <property type="component" value="Unassembled WGS sequence"/>
</dbReference>
<accession>A0A8H7PER1</accession>
<dbReference type="AlphaFoldDB" id="A0A8H7PER1"/>
<gene>
    <name evidence="2" type="ORF">INT44_002586</name>
</gene>
<dbReference type="CDD" id="cd19177">
    <property type="entry name" value="SET_SETD4"/>
    <property type="match status" value="1"/>
</dbReference>
<dbReference type="PANTHER" id="PTHR13271">
    <property type="entry name" value="UNCHARACTERIZED PUTATIVE METHYLTRANSFERASE"/>
    <property type="match status" value="1"/>
</dbReference>
<dbReference type="InterPro" id="IPR050600">
    <property type="entry name" value="SETD3_SETD6_MTase"/>
</dbReference>
<protein>
    <recommendedName>
        <fullName evidence="1">SET domain-containing protein</fullName>
    </recommendedName>
</protein>
<evidence type="ECO:0000313" key="3">
    <source>
        <dbReference type="Proteomes" id="UP000612746"/>
    </source>
</evidence>
<dbReference type="OrthoDB" id="341421at2759"/>
<dbReference type="PANTHER" id="PTHR13271:SF151">
    <property type="entry name" value="SET DOMAIN-CONTAINING PROTEIN 4"/>
    <property type="match status" value="1"/>
</dbReference>
<dbReference type="InterPro" id="IPR046341">
    <property type="entry name" value="SET_dom_sf"/>
</dbReference>
<dbReference type="InterPro" id="IPR001214">
    <property type="entry name" value="SET_dom"/>
</dbReference>
<reference evidence="2" key="1">
    <citation type="submission" date="2020-12" db="EMBL/GenBank/DDBJ databases">
        <title>Metabolic potential, ecology and presence of endohyphal bacteria is reflected in genomic diversity of Mucoromycotina.</title>
        <authorList>
            <person name="Muszewska A."/>
            <person name="Okrasinska A."/>
            <person name="Steczkiewicz K."/>
            <person name="Drgas O."/>
            <person name="Orlowska M."/>
            <person name="Perlinska-Lenart U."/>
            <person name="Aleksandrzak-Piekarczyk T."/>
            <person name="Szatraj K."/>
            <person name="Zielenkiewicz U."/>
            <person name="Pilsyk S."/>
            <person name="Malc E."/>
            <person name="Mieczkowski P."/>
            <person name="Kruszewska J.S."/>
            <person name="Biernat P."/>
            <person name="Pawlowska J."/>
        </authorList>
    </citation>
    <scope>NUCLEOTIDE SEQUENCE</scope>
    <source>
        <strain evidence="2">WA0000051536</strain>
    </source>
</reference>
<evidence type="ECO:0000259" key="1">
    <source>
        <dbReference type="Pfam" id="PF00856"/>
    </source>
</evidence>
<sequence>MMATVDLEPGDTLVSVPKNILITASEVAKRLNVGHQLDSNQLLVLEICRLKQQGKESSWWPYVRLLPQDFNTMPVTYPEDILKSALPPHLTAEIQEQKAKIDADYRHVVQYSKNTSLGVENIDYKEFEWAWLCGEHLIVLGELTESVGTEDRSIVGGNIALAPMLDFLNHKSDAQFECGYNHKTQSFDIRTLMPYRRGQQVFFQYGAHDNAFLLKEYGFVVANNPYSAINLDDQMSKLLARLRVSGKFGAMKLKMLEDNGDYTIRRNDISFRTLSALRLIMATDKTQCSAWQRCVLGSQDIISDEIEQQVGLLLGDMCANTVRRSERSLEYLQNLKLQESPKTTVDSFAALFLETLWKEYKSIGEAAQIELIPGLLTSSNS</sequence>
<dbReference type="GO" id="GO:0016279">
    <property type="term" value="F:protein-lysine N-methyltransferase activity"/>
    <property type="evidence" value="ECO:0007669"/>
    <property type="project" value="InterPro"/>
</dbReference>